<protein>
    <submittedName>
        <fullName evidence="1">Uncharacterized protein</fullName>
    </submittedName>
</protein>
<dbReference type="AlphaFoldDB" id="A0A382Z1D4"/>
<reference evidence="1" key="1">
    <citation type="submission" date="2018-05" db="EMBL/GenBank/DDBJ databases">
        <authorList>
            <person name="Lanie J.A."/>
            <person name="Ng W.-L."/>
            <person name="Kazmierczak K.M."/>
            <person name="Andrzejewski T.M."/>
            <person name="Davidsen T.M."/>
            <person name="Wayne K.J."/>
            <person name="Tettelin H."/>
            <person name="Glass J.I."/>
            <person name="Rusch D."/>
            <person name="Podicherti R."/>
            <person name="Tsui H.-C.T."/>
            <person name="Winkler M.E."/>
        </authorList>
    </citation>
    <scope>NUCLEOTIDE SEQUENCE</scope>
</reference>
<name>A0A382Z1D4_9ZZZZ</name>
<sequence length="33" mass="4050">MKKIFHIVSIMEYTTGKIFVKVYFKMLDFYKIS</sequence>
<evidence type="ECO:0000313" key="1">
    <source>
        <dbReference type="EMBL" id="SVD89241.1"/>
    </source>
</evidence>
<gene>
    <name evidence="1" type="ORF">METZ01_LOCUS442095</name>
</gene>
<proteinExistence type="predicted"/>
<accession>A0A382Z1D4</accession>
<dbReference type="EMBL" id="UINC01180177">
    <property type="protein sequence ID" value="SVD89241.1"/>
    <property type="molecule type" value="Genomic_DNA"/>
</dbReference>
<organism evidence="1">
    <name type="scientific">marine metagenome</name>
    <dbReference type="NCBI Taxonomy" id="408172"/>
    <lineage>
        <taxon>unclassified sequences</taxon>
        <taxon>metagenomes</taxon>
        <taxon>ecological metagenomes</taxon>
    </lineage>
</organism>